<name>A0ACC1Q899_9APHY</name>
<dbReference type="EMBL" id="JANSHE010000110">
    <property type="protein sequence ID" value="KAJ3016616.1"/>
    <property type="molecule type" value="Genomic_DNA"/>
</dbReference>
<sequence length="1636" mass="183246">MLPTMSSSNGLVALRAGCISPTEAIACLAAGSLYLWRYIVRNGRPRTLPPGPPGLPIIGNLLDVPTKQLAAGYRKLSDDYGDLVYLDAFGQPILVLGSHATAVDLLEKWSALYSDRLPTPMIQLGGFEWVLTVLRYGPWWRRHRRAFRQFFNSNAVASYRPVQRAQVGHFLRRLLKTPEELPEHIRHLFGATISRIAYGREIKEKDDGFVKLAEDSLAAFNVLLAPGKYLVELFPSLRYVPAWFPGAGFQRQAAKAKATLYELVRVPWDDAVAAIHDGTAPRSMVTAFMNSINHLDGQEAATQERVARHTTATAYAAGADTTLSSIQAFFLAMASFPEVQKKAQAELDGVVGSKRLPDFSHKEALCYVSALVKECLRWHTVLPLAIPHRLVEDDKFRGYVILRGTLVIPNVWAYAHDHQVYPDPFDFRPERFLQDGKLDPNILDPLQYVFGYGRRKCPGRHFAEASLFLIVSTVLHTLSISPPRAADGTPLELCTEIKASDGLLSYPQPFDCVIKPRASWAENLILHDEPLIMEAGQRTPHHDQSKQTPALPFCTPSPFAPIATRRHGLHDTMFEESMFSSPTRERDSAALSSEGARPAAGWTRTDVGSTRISDHAREDFTDGAYALSAPSLRGPRSHPALCSSSNATTVQANDVTPTSSRSRTAAPSASASKKRMNGREKLTSTLDHLKAINWTIADFLYHLFRLKDERGQEVRRDSRHGTIVGTFLAGGMRHTAAEVVSMWLQDQVGRPKRGTGEFAQMYSLDIPWEELRHARVALTSMSAQLCRKKMLREQRSAVRGVRGLHGSAPGLRGHRQLCWADIGQNTVMDVQDILKADQPLTWQFLMALASPAPRQDDTGAVVVRKSRPPSLVATEVLSTLNFSRTKFARLLPAARSIMYFACGVPRTLYDYSSRVGHTLSWSATYQLLTRLASQDRAEVVALAQSPDRWPIVRIDNVQQYHKQREKRLGRENAMKIGVAATVAEALEFVDLTVDKLTRLVDWDFTETCFVLQWLQTLVNYVPTLARYKSDVAQMWRTGGTKMRAAAARPAKTAVHPLGTVAKNESIATDLRDTIVDFLAQMGQTEESFHRRLIPVGGDGLTFEKLVQIKNQLQFQDNEFRRFDIIFPFLETWHTEWTYLSTIFEVHWGRRFTDDPSALGHSAAKIDQKEPVNLKKVDYYPSLYLAYLVLDARMLDCWRTYYAVDDLFAHFEGLSARDELPELEELRSIAKTLHSRYSCQRAWFDAMEGGDQAEQAGWSAGASWKMKDNNANTPIGRKAPAQPGTSLKKEGIGSGHTNMPKFSGDRTLAQSILYMMDAMLSRDAADAVAMGDVGRLWNDMKIMMFKFEGSSHSKYGTYLLEQICSLELESSEALRTTFLKNWLVNPSGEPGKTLEGDLFEEHVNLILEESITRKDAEWDNTFLREVISPNACHFIELKNLWGVGVGLAKRRGYHPEPHSRPEIRKLLETYREEELHLFRKGRSYDDSPPALNTFQDGVKQLDNKKLKRFISESCRARVVLPAGRESADRAPGGEPIGQSASEPSPFLRPHRHTEPGIESGDESEPETELTRGRVEVVDGVLVVGYEDDGPPDAWEDDRKSSGESSEDEGRSNDDGDEAVSERRVSEDEMGSDYQMSD</sequence>
<comment type="caution">
    <text evidence="1">The sequence shown here is derived from an EMBL/GenBank/DDBJ whole genome shotgun (WGS) entry which is preliminary data.</text>
</comment>
<reference evidence="1" key="1">
    <citation type="submission" date="2022-08" db="EMBL/GenBank/DDBJ databases">
        <title>Genome Sequence of Pycnoporus sanguineus.</title>
        <authorList>
            <person name="Buettner E."/>
        </authorList>
    </citation>
    <scope>NUCLEOTIDE SEQUENCE</scope>
    <source>
        <strain evidence="1">CG-C14</strain>
    </source>
</reference>
<proteinExistence type="predicted"/>
<organism evidence="1 2">
    <name type="scientific">Trametes sanguinea</name>
    <dbReference type="NCBI Taxonomy" id="158606"/>
    <lineage>
        <taxon>Eukaryota</taxon>
        <taxon>Fungi</taxon>
        <taxon>Dikarya</taxon>
        <taxon>Basidiomycota</taxon>
        <taxon>Agaricomycotina</taxon>
        <taxon>Agaricomycetes</taxon>
        <taxon>Polyporales</taxon>
        <taxon>Polyporaceae</taxon>
        <taxon>Trametes</taxon>
    </lineage>
</organism>
<keyword evidence="2" id="KW-1185">Reference proteome</keyword>
<dbReference type="Proteomes" id="UP001144978">
    <property type="component" value="Unassembled WGS sequence"/>
</dbReference>
<accession>A0ACC1Q899</accession>
<protein>
    <submittedName>
        <fullName evidence="1">Uncharacterized protein</fullName>
    </submittedName>
</protein>
<evidence type="ECO:0000313" key="2">
    <source>
        <dbReference type="Proteomes" id="UP001144978"/>
    </source>
</evidence>
<gene>
    <name evidence="1" type="ORF">NUW54_g768</name>
</gene>
<evidence type="ECO:0000313" key="1">
    <source>
        <dbReference type="EMBL" id="KAJ3016616.1"/>
    </source>
</evidence>